<dbReference type="Proteomes" id="UP001500618">
    <property type="component" value="Unassembled WGS sequence"/>
</dbReference>
<dbReference type="EMBL" id="BAAANY010000020">
    <property type="protein sequence ID" value="GAA1696949.1"/>
    <property type="molecule type" value="Genomic_DNA"/>
</dbReference>
<protein>
    <recommendedName>
        <fullName evidence="4">Cbb3-type cytochrome oxidase assembly protein CcoS</fullName>
    </recommendedName>
</protein>
<evidence type="ECO:0000313" key="2">
    <source>
        <dbReference type="EMBL" id="GAA1696949.1"/>
    </source>
</evidence>
<organism evidence="2 3">
    <name type="scientific">Fodinicola feengrottensis</name>
    <dbReference type="NCBI Taxonomy" id="435914"/>
    <lineage>
        <taxon>Bacteria</taxon>
        <taxon>Bacillati</taxon>
        <taxon>Actinomycetota</taxon>
        <taxon>Actinomycetes</taxon>
        <taxon>Mycobacteriales</taxon>
        <taxon>Fodinicola</taxon>
    </lineage>
</organism>
<accession>A0ABP4U3S9</accession>
<feature type="region of interest" description="Disordered" evidence="1">
    <location>
        <begin position="34"/>
        <end position="59"/>
    </location>
</feature>
<evidence type="ECO:0000313" key="3">
    <source>
        <dbReference type="Proteomes" id="UP001500618"/>
    </source>
</evidence>
<sequence>MFWIALMVAAGLFAVLALVWTYLDGARRFDRTIAQTPDRQENVGKTSASAASRRHRRGA</sequence>
<proteinExistence type="predicted"/>
<evidence type="ECO:0000256" key="1">
    <source>
        <dbReference type="SAM" id="MobiDB-lite"/>
    </source>
</evidence>
<comment type="caution">
    <text evidence="2">The sequence shown here is derived from an EMBL/GenBank/DDBJ whole genome shotgun (WGS) entry which is preliminary data.</text>
</comment>
<name>A0ABP4U3S9_9ACTN</name>
<evidence type="ECO:0008006" key="4">
    <source>
        <dbReference type="Google" id="ProtNLM"/>
    </source>
</evidence>
<dbReference type="RefSeq" id="WP_163566740.1">
    <property type="nucleotide sequence ID" value="NZ_BAAANY010000020.1"/>
</dbReference>
<gene>
    <name evidence="2" type="ORF">GCM10009765_52850</name>
</gene>
<reference evidence="3" key="1">
    <citation type="journal article" date="2019" name="Int. J. Syst. Evol. Microbiol.">
        <title>The Global Catalogue of Microorganisms (GCM) 10K type strain sequencing project: providing services to taxonomists for standard genome sequencing and annotation.</title>
        <authorList>
            <consortium name="The Broad Institute Genomics Platform"/>
            <consortium name="The Broad Institute Genome Sequencing Center for Infectious Disease"/>
            <person name="Wu L."/>
            <person name="Ma J."/>
        </authorList>
    </citation>
    <scope>NUCLEOTIDE SEQUENCE [LARGE SCALE GENOMIC DNA]</scope>
    <source>
        <strain evidence="3">JCM 14718</strain>
    </source>
</reference>
<keyword evidence="3" id="KW-1185">Reference proteome</keyword>